<gene>
    <name evidence="15" type="ORF">DFR34_11121</name>
</gene>
<dbReference type="Pfam" id="PF08521">
    <property type="entry name" value="2CSK_N"/>
    <property type="match status" value="1"/>
</dbReference>
<dbReference type="InterPro" id="IPR003661">
    <property type="entry name" value="HisK_dim/P_dom"/>
</dbReference>
<dbReference type="SMART" id="SM00304">
    <property type="entry name" value="HAMP"/>
    <property type="match status" value="1"/>
</dbReference>
<keyword evidence="16" id="KW-1185">Reference proteome</keyword>
<dbReference type="EMBL" id="QJKI01000011">
    <property type="protein sequence ID" value="PXX78389.1"/>
    <property type="molecule type" value="Genomic_DNA"/>
</dbReference>
<keyword evidence="7" id="KW-0547">Nucleotide-binding</keyword>
<evidence type="ECO:0000256" key="2">
    <source>
        <dbReference type="ARBA" id="ARBA00004141"/>
    </source>
</evidence>
<dbReference type="SMART" id="SM00387">
    <property type="entry name" value="HATPase_c"/>
    <property type="match status" value="1"/>
</dbReference>
<keyword evidence="12" id="KW-0472">Membrane</keyword>
<dbReference type="PANTHER" id="PTHR45436">
    <property type="entry name" value="SENSOR HISTIDINE KINASE YKOH"/>
    <property type="match status" value="1"/>
</dbReference>
<protein>
    <recommendedName>
        <fullName evidence="3">histidine kinase</fullName>
        <ecNumber evidence="3">2.7.13.3</ecNumber>
    </recommendedName>
</protein>
<name>A0A318KKR7_9NEIS</name>
<dbReference type="RefSeq" id="WP_110390918.1">
    <property type="nucleotide sequence ID" value="NZ_QJKI01000011.1"/>
</dbReference>
<keyword evidence="4" id="KW-0597">Phosphoprotein</keyword>
<keyword evidence="9" id="KW-0067">ATP-binding</keyword>
<dbReference type="InterPro" id="IPR005467">
    <property type="entry name" value="His_kinase_dom"/>
</dbReference>
<dbReference type="Pfam" id="PF00512">
    <property type="entry name" value="HisKA"/>
    <property type="match status" value="1"/>
</dbReference>
<dbReference type="PROSITE" id="PS50885">
    <property type="entry name" value="HAMP"/>
    <property type="match status" value="1"/>
</dbReference>
<dbReference type="GO" id="GO:0005524">
    <property type="term" value="F:ATP binding"/>
    <property type="evidence" value="ECO:0007669"/>
    <property type="project" value="UniProtKB-KW"/>
</dbReference>
<dbReference type="Pfam" id="PF02518">
    <property type="entry name" value="HATPase_c"/>
    <property type="match status" value="1"/>
</dbReference>
<dbReference type="SUPFAM" id="SSF47384">
    <property type="entry name" value="Homodimeric domain of signal transducing histidine kinase"/>
    <property type="match status" value="1"/>
</dbReference>
<evidence type="ECO:0000256" key="3">
    <source>
        <dbReference type="ARBA" id="ARBA00012438"/>
    </source>
</evidence>
<keyword evidence="8 15" id="KW-0418">Kinase</keyword>
<dbReference type="InterPro" id="IPR013727">
    <property type="entry name" value="2CSK_N"/>
</dbReference>
<dbReference type="FunFam" id="1.10.287.130:FF:000035">
    <property type="entry name" value="Two-component sensor histidine kinase"/>
    <property type="match status" value="1"/>
</dbReference>
<keyword evidence="6" id="KW-0812">Transmembrane</keyword>
<evidence type="ECO:0000256" key="9">
    <source>
        <dbReference type="ARBA" id="ARBA00022840"/>
    </source>
</evidence>
<dbReference type="GO" id="GO:0005886">
    <property type="term" value="C:plasma membrane"/>
    <property type="evidence" value="ECO:0007669"/>
    <property type="project" value="TreeGrafter"/>
</dbReference>
<evidence type="ECO:0000256" key="6">
    <source>
        <dbReference type="ARBA" id="ARBA00022692"/>
    </source>
</evidence>
<evidence type="ECO:0000259" key="13">
    <source>
        <dbReference type="PROSITE" id="PS50109"/>
    </source>
</evidence>
<evidence type="ECO:0000256" key="8">
    <source>
        <dbReference type="ARBA" id="ARBA00022777"/>
    </source>
</evidence>
<dbReference type="InterPro" id="IPR003660">
    <property type="entry name" value="HAMP_dom"/>
</dbReference>
<evidence type="ECO:0000256" key="12">
    <source>
        <dbReference type="ARBA" id="ARBA00023136"/>
    </source>
</evidence>
<dbReference type="PANTHER" id="PTHR45436:SF14">
    <property type="entry name" value="SENSOR PROTEIN QSEC"/>
    <property type="match status" value="1"/>
</dbReference>
<keyword evidence="5" id="KW-0808">Transferase</keyword>
<dbReference type="SUPFAM" id="SSF55874">
    <property type="entry name" value="ATPase domain of HSP90 chaperone/DNA topoisomerase II/histidine kinase"/>
    <property type="match status" value="1"/>
</dbReference>
<evidence type="ECO:0000256" key="10">
    <source>
        <dbReference type="ARBA" id="ARBA00022989"/>
    </source>
</evidence>
<dbReference type="Proteomes" id="UP000247555">
    <property type="component" value="Unassembled WGS sequence"/>
</dbReference>
<dbReference type="InterPro" id="IPR036097">
    <property type="entry name" value="HisK_dim/P_sf"/>
</dbReference>
<proteinExistence type="predicted"/>
<evidence type="ECO:0000313" key="16">
    <source>
        <dbReference type="Proteomes" id="UP000247555"/>
    </source>
</evidence>
<keyword evidence="10" id="KW-1133">Transmembrane helix</keyword>
<evidence type="ECO:0000256" key="4">
    <source>
        <dbReference type="ARBA" id="ARBA00022553"/>
    </source>
</evidence>
<comment type="caution">
    <text evidence="15">The sequence shown here is derived from an EMBL/GenBank/DDBJ whole genome shotgun (WGS) entry which is preliminary data.</text>
</comment>
<keyword evidence="11" id="KW-0902">Two-component regulatory system</keyword>
<evidence type="ECO:0000313" key="15">
    <source>
        <dbReference type="EMBL" id="PXX78389.1"/>
    </source>
</evidence>
<evidence type="ECO:0000259" key="14">
    <source>
        <dbReference type="PROSITE" id="PS50885"/>
    </source>
</evidence>
<dbReference type="AlphaFoldDB" id="A0A318KKR7"/>
<dbReference type="Gene3D" id="1.20.5.1040">
    <property type="entry name" value="Sensor protein qsec"/>
    <property type="match status" value="2"/>
</dbReference>
<feature type="domain" description="Histidine kinase" evidence="13">
    <location>
        <begin position="253"/>
        <end position="462"/>
    </location>
</feature>
<evidence type="ECO:0000256" key="5">
    <source>
        <dbReference type="ARBA" id="ARBA00022679"/>
    </source>
</evidence>
<comment type="subcellular location">
    <subcellularLocation>
        <location evidence="2">Membrane</location>
        <topology evidence="2">Multi-pass membrane protein</topology>
    </subcellularLocation>
</comment>
<feature type="domain" description="HAMP" evidence="14">
    <location>
        <begin position="193"/>
        <end position="245"/>
    </location>
</feature>
<dbReference type="OrthoDB" id="8583694at2"/>
<accession>A0A318KKR7</accession>
<dbReference type="SMART" id="SM00388">
    <property type="entry name" value="HisKA"/>
    <property type="match status" value="1"/>
</dbReference>
<dbReference type="CDD" id="cd00082">
    <property type="entry name" value="HisKA"/>
    <property type="match status" value="1"/>
</dbReference>
<sequence length="467" mass="51688">MFRRLINWLNRSIHRRLLALLALGLPLLWLASAGLAYMTARYEVNELFDTEQVLFAQFLASVDLRARQAGAEILPHRPQEIKDLFDDDHSGGEIDADDFAFQLRDAQGHLRLSDVRQTPLPARMDYTGFADVKIDKTVWRVYYLNDRARDLSIAVGQKLKERTSLARVLALGQLTPWLLTMPLVLGWIWWGVRQGLRPLRSLTDQIASQQPTRLTPLAAGQVPDEIAPLVHALNALLARLDEALDSERRFTADAAHELRTPLAALRVQVEVAQLANGPEARRKALGQVLAGIDRATRLVSQLLTLARLDHNPQALAGDAELVALARQHLLDASDDATARNVRCEWPDSLPVWPHPVNPALPDVLLRNLVDNAVRYTPAGGRVWLEDAGQGWLTLANDAPETLDAETLARLGERFFRPAGQSASGSGLGLSIARRAARLCGLELSLSLREGVFRAQLRTSASHLKAHG</sequence>
<dbReference type="Gene3D" id="1.10.287.130">
    <property type="match status" value="1"/>
</dbReference>
<organism evidence="15 16">
    <name type="scientific">Rivihabitans pingtungensis</name>
    <dbReference type="NCBI Taxonomy" id="1054498"/>
    <lineage>
        <taxon>Bacteria</taxon>
        <taxon>Pseudomonadati</taxon>
        <taxon>Pseudomonadota</taxon>
        <taxon>Betaproteobacteria</taxon>
        <taxon>Neisseriales</taxon>
        <taxon>Aquaspirillaceae</taxon>
        <taxon>Rivihabitans</taxon>
    </lineage>
</organism>
<dbReference type="GO" id="GO:0000155">
    <property type="term" value="F:phosphorelay sensor kinase activity"/>
    <property type="evidence" value="ECO:0007669"/>
    <property type="project" value="InterPro"/>
</dbReference>
<dbReference type="InterPro" id="IPR050428">
    <property type="entry name" value="TCS_sensor_his_kinase"/>
</dbReference>
<dbReference type="PROSITE" id="PS50109">
    <property type="entry name" value="HIS_KIN"/>
    <property type="match status" value="1"/>
</dbReference>
<dbReference type="EC" id="2.7.13.3" evidence="3"/>
<dbReference type="InterPro" id="IPR036890">
    <property type="entry name" value="HATPase_C_sf"/>
</dbReference>
<dbReference type="InterPro" id="IPR003594">
    <property type="entry name" value="HATPase_dom"/>
</dbReference>
<evidence type="ECO:0000256" key="7">
    <source>
        <dbReference type="ARBA" id="ARBA00022741"/>
    </source>
</evidence>
<evidence type="ECO:0000256" key="11">
    <source>
        <dbReference type="ARBA" id="ARBA00023012"/>
    </source>
</evidence>
<reference evidence="15 16" key="1">
    <citation type="submission" date="2018-05" db="EMBL/GenBank/DDBJ databases">
        <title>Genomic Encyclopedia of Type Strains, Phase IV (KMG-IV): sequencing the most valuable type-strain genomes for metagenomic binning, comparative biology and taxonomic classification.</title>
        <authorList>
            <person name="Goeker M."/>
        </authorList>
    </citation>
    <scope>NUCLEOTIDE SEQUENCE [LARGE SCALE GENOMIC DNA]</scope>
    <source>
        <strain evidence="15 16">DSM 29661</strain>
    </source>
</reference>
<dbReference type="Gene3D" id="3.30.565.10">
    <property type="entry name" value="Histidine kinase-like ATPase, C-terminal domain"/>
    <property type="match status" value="1"/>
</dbReference>
<comment type="catalytic activity">
    <reaction evidence="1">
        <text>ATP + protein L-histidine = ADP + protein N-phospho-L-histidine.</text>
        <dbReference type="EC" id="2.7.13.3"/>
    </reaction>
</comment>
<evidence type="ECO:0000256" key="1">
    <source>
        <dbReference type="ARBA" id="ARBA00000085"/>
    </source>
</evidence>